<dbReference type="EMBL" id="JJMJ01000111">
    <property type="protein sequence ID" value="PPS22031.1"/>
    <property type="molecule type" value="Genomic_DNA"/>
</dbReference>
<evidence type="ECO:0000313" key="2">
    <source>
        <dbReference type="EMBL" id="PPS22031.1"/>
    </source>
</evidence>
<gene>
    <name evidence="2" type="ORF">DJ52_07280</name>
</gene>
<reference evidence="2 3" key="1">
    <citation type="submission" date="2014-04" db="EMBL/GenBank/DDBJ databases">
        <title>Whole genome sequence of 'Brachyspira hampsonii' D13-03603F2.</title>
        <authorList>
            <person name="Patterson A.H."/>
            <person name="Chaban B."/>
            <person name="Fernando C."/>
            <person name="Harding J.C."/>
            <person name="Hill J.E."/>
        </authorList>
    </citation>
    <scope>NUCLEOTIDE SEQUENCE [LARGE SCALE GENOMIC DNA]</scope>
    <source>
        <strain evidence="2 3">D13-03603F2</strain>
    </source>
</reference>
<organism evidence="2 3">
    <name type="scientific">Brachyspira murdochii</name>
    <dbReference type="NCBI Taxonomy" id="84378"/>
    <lineage>
        <taxon>Bacteria</taxon>
        <taxon>Pseudomonadati</taxon>
        <taxon>Spirochaetota</taxon>
        <taxon>Spirochaetia</taxon>
        <taxon>Brachyspirales</taxon>
        <taxon>Brachyspiraceae</taxon>
        <taxon>Brachyspira</taxon>
    </lineage>
</organism>
<dbReference type="InterPro" id="IPR025493">
    <property type="entry name" value="DUF4384"/>
</dbReference>
<dbReference type="Pfam" id="PF14326">
    <property type="entry name" value="DUF4384"/>
    <property type="match status" value="1"/>
</dbReference>
<sequence>MKSKFFLLYIFLTSLLIASSLYSRERMPIATIDLDHSLRANEPLRKEIVRTINRFAYLKQKNSISVDREKKKLFSTNELTLEQGLTVASNLNIKAAIIMDSEKVLKNTNNSMSNNMTINSTMLSNYNITNNMVSNDIVITNGLTLTNEIKDLGDLIEYGIGKKTEGTDKAADEKSDEELYDIKYNFKVIDVETMETLKEYELKTSSETISVIQEICTYLEFYFSNYIFSSFEPPINGINLTLRIDRISLENKTNSIYESGEIIEGESFTLNFRSNTEGYIYIFAFQNDGTVILMHPNDFNNYIDNQYHNKIEARKNYIIPPKNSIFKIVSRPPLGKDSFYCIYTKKEQKWITGVYFSGDGFKICSKNKTAEFTAKLKSTLKYMNKDNWQISSIYLKSIAEIQETENNSKSKKLIF</sequence>
<feature type="domain" description="DUF4384" evidence="1">
    <location>
        <begin position="264"/>
        <end position="346"/>
    </location>
</feature>
<keyword evidence="3" id="KW-1185">Reference proteome</keyword>
<protein>
    <recommendedName>
        <fullName evidence="1">DUF4384 domain-containing protein</fullName>
    </recommendedName>
</protein>
<dbReference type="Proteomes" id="UP000238924">
    <property type="component" value="Unassembled WGS sequence"/>
</dbReference>
<evidence type="ECO:0000259" key="1">
    <source>
        <dbReference type="Pfam" id="PF14326"/>
    </source>
</evidence>
<accession>A0ABX5B411</accession>
<comment type="caution">
    <text evidence="2">The sequence shown here is derived from an EMBL/GenBank/DDBJ whole genome shotgun (WGS) entry which is preliminary data.</text>
</comment>
<evidence type="ECO:0000313" key="3">
    <source>
        <dbReference type="Proteomes" id="UP000238924"/>
    </source>
</evidence>
<proteinExistence type="predicted"/>
<name>A0ABX5B411_9SPIR</name>